<dbReference type="InterPro" id="IPR025979">
    <property type="entry name" value="ChrR-like_cupin_dom"/>
</dbReference>
<evidence type="ECO:0000313" key="3">
    <source>
        <dbReference type="Proteomes" id="UP001595776"/>
    </source>
</evidence>
<accession>A0ABV8UEZ4</accession>
<comment type="caution">
    <text evidence="2">The sequence shown here is derived from an EMBL/GenBank/DDBJ whole genome shotgun (WGS) entry which is preliminary data.</text>
</comment>
<evidence type="ECO:0000313" key="2">
    <source>
        <dbReference type="EMBL" id="MFC4349484.1"/>
    </source>
</evidence>
<gene>
    <name evidence="2" type="ORF">ACFO5Q_16645</name>
</gene>
<dbReference type="Pfam" id="PF12973">
    <property type="entry name" value="Cupin_7"/>
    <property type="match status" value="1"/>
</dbReference>
<dbReference type="NCBIfam" id="TIGR02451">
    <property type="entry name" value="anti_sig_ChrR"/>
    <property type="match status" value="1"/>
</dbReference>
<sequence length="221" mass="23982">MTQQYGLIPDEWLVSYAAGALSDERALLVASHVAYHPGLKARVADAEAVGGALLDGQDASSVRVDSSFDDLMSLIDVPSEAEEQASAVSLTSDADLPISLRSYLDKPLDDLKWRMMGPGMYQHKLAEGPDGEKLWLLRARGGTKMPAHDHKGLEMTLVLRGSYHVGDKCYAPGLLELADSDVTDHRPMIDEGEDCICLVVTDAPIRLHSLVGRMVQPFIGL</sequence>
<dbReference type="Proteomes" id="UP001595776">
    <property type="component" value="Unassembled WGS sequence"/>
</dbReference>
<dbReference type="RefSeq" id="WP_068146633.1">
    <property type="nucleotide sequence ID" value="NZ_JBHSCR010000017.1"/>
</dbReference>
<organism evidence="2 3">
    <name type="scientific">Kordiimonas lipolytica</name>
    <dbReference type="NCBI Taxonomy" id="1662421"/>
    <lineage>
        <taxon>Bacteria</taxon>
        <taxon>Pseudomonadati</taxon>
        <taxon>Pseudomonadota</taxon>
        <taxon>Alphaproteobacteria</taxon>
        <taxon>Kordiimonadales</taxon>
        <taxon>Kordiimonadaceae</taxon>
        <taxon>Kordiimonas</taxon>
    </lineage>
</organism>
<dbReference type="InterPro" id="IPR014710">
    <property type="entry name" value="RmlC-like_jellyroll"/>
</dbReference>
<evidence type="ECO:0000259" key="1">
    <source>
        <dbReference type="Pfam" id="PF12973"/>
    </source>
</evidence>
<feature type="domain" description="ChrR-like cupin" evidence="1">
    <location>
        <begin position="109"/>
        <end position="201"/>
    </location>
</feature>
<proteinExistence type="predicted"/>
<dbReference type="InterPro" id="IPR041916">
    <property type="entry name" value="Anti_sigma_zinc_sf"/>
</dbReference>
<reference evidence="3" key="1">
    <citation type="journal article" date="2019" name="Int. J. Syst. Evol. Microbiol.">
        <title>The Global Catalogue of Microorganisms (GCM) 10K type strain sequencing project: providing services to taxonomists for standard genome sequencing and annotation.</title>
        <authorList>
            <consortium name="The Broad Institute Genomics Platform"/>
            <consortium name="The Broad Institute Genome Sequencing Center for Infectious Disease"/>
            <person name="Wu L."/>
            <person name="Ma J."/>
        </authorList>
    </citation>
    <scope>NUCLEOTIDE SEQUENCE [LARGE SCALE GENOMIC DNA]</scope>
    <source>
        <strain evidence="3">CGMCC 1.15304</strain>
    </source>
</reference>
<dbReference type="Gene3D" id="2.60.120.10">
    <property type="entry name" value="Jelly Rolls"/>
    <property type="match status" value="1"/>
</dbReference>
<dbReference type="InterPro" id="IPR012807">
    <property type="entry name" value="Anti-sigma_ChrR"/>
</dbReference>
<dbReference type="SUPFAM" id="SSF51182">
    <property type="entry name" value="RmlC-like cupins"/>
    <property type="match status" value="1"/>
</dbReference>
<dbReference type="EMBL" id="JBHSCR010000017">
    <property type="protein sequence ID" value="MFC4349484.1"/>
    <property type="molecule type" value="Genomic_DNA"/>
</dbReference>
<dbReference type="CDD" id="cd20301">
    <property type="entry name" value="cupin_ChrR"/>
    <property type="match status" value="1"/>
</dbReference>
<keyword evidence="3" id="KW-1185">Reference proteome</keyword>
<dbReference type="InterPro" id="IPR011051">
    <property type="entry name" value="RmlC_Cupin_sf"/>
</dbReference>
<dbReference type="Gene3D" id="1.10.10.1320">
    <property type="entry name" value="Anti-sigma factor, zinc-finger domain"/>
    <property type="match status" value="1"/>
</dbReference>
<name>A0ABV8UEZ4_9PROT</name>
<protein>
    <submittedName>
        <fullName evidence="2">ChrR family anti-sigma-E factor</fullName>
    </submittedName>
</protein>